<name>A0AAV6JSZ8_9ERIC</name>
<dbReference type="AlphaFoldDB" id="A0AAV6JSZ8"/>
<evidence type="ECO:0000256" key="1">
    <source>
        <dbReference type="SAM" id="MobiDB-lite"/>
    </source>
</evidence>
<protein>
    <submittedName>
        <fullName evidence="2">Uncharacterized protein</fullName>
    </submittedName>
</protein>
<organism evidence="2 3">
    <name type="scientific">Rhododendron griersonianum</name>
    <dbReference type="NCBI Taxonomy" id="479676"/>
    <lineage>
        <taxon>Eukaryota</taxon>
        <taxon>Viridiplantae</taxon>
        <taxon>Streptophyta</taxon>
        <taxon>Embryophyta</taxon>
        <taxon>Tracheophyta</taxon>
        <taxon>Spermatophyta</taxon>
        <taxon>Magnoliopsida</taxon>
        <taxon>eudicotyledons</taxon>
        <taxon>Gunneridae</taxon>
        <taxon>Pentapetalae</taxon>
        <taxon>asterids</taxon>
        <taxon>Ericales</taxon>
        <taxon>Ericaceae</taxon>
        <taxon>Ericoideae</taxon>
        <taxon>Rhodoreae</taxon>
        <taxon>Rhododendron</taxon>
    </lineage>
</organism>
<proteinExistence type="predicted"/>
<evidence type="ECO:0000313" key="3">
    <source>
        <dbReference type="Proteomes" id="UP000823749"/>
    </source>
</evidence>
<gene>
    <name evidence="2" type="ORF">RHGRI_016174</name>
</gene>
<reference evidence="2 3" key="1">
    <citation type="submission" date="2020-08" db="EMBL/GenBank/DDBJ databases">
        <title>Plant Genome Project.</title>
        <authorList>
            <person name="Zhang R.-G."/>
        </authorList>
    </citation>
    <scope>NUCLEOTIDE SEQUENCE [LARGE SCALE GENOMIC DNA]</scope>
    <source>
        <strain evidence="2">WSP0</strain>
        <tissue evidence="2">Leaf</tissue>
    </source>
</reference>
<dbReference type="Proteomes" id="UP000823749">
    <property type="component" value="Chromosome 6"/>
</dbReference>
<feature type="region of interest" description="Disordered" evidence="1">
    <location>
        <begin position="56"/>
        <end position="79"/>
    </location>
</feature>
<evidence type="ECO:0000313" key="2">
    <source>
        <dbReference type="EMBL" id="KAG5543354.1"/>
    </source>
</evidence>
<accession>A0AAV6JSZ8</accession>
<dbReference type="EMBL" id="JACTNZ010000006">
    <property type="protein sequence ID" value="KAG5543354.1"/>
    <property type="molecule type" value="Genomic_DNA"/>
</dbReference>
<sequence length="79" mass="9617">MKKEQGKRVWTKRNLEIPVAVDLGSRARSERRWLTRRHQLLLHLFELMMMNNDRSAWSDDDRRRLGERGEDDRRQEARG</sequence>
<keyword evidence="3" id="KW-1185">Reference proteome</keyword>
<comment type="caution">
    <text evidence="2">The sequence shown here is derived from an EMBL/GenBank/DDBJ whole genome shotgun (WGS) entry which is preliminary data.</text>
</comment>